<dbReference type="EMBL" id="KN847319">
    <property type="protein sequence ID" value="KIW55519.1"/>
    <property type="molecule type" value="Genomic_DNA"/>
</dbReference>
<proteinExistence type="inferred from homology"/>
<keyword evidence="3" id="KW-0732">Signal</keyword>
<protein>
    <recommendedName>
        <fullName evidence="3">Carboxylic ester hydrolase</fullName>
        <ecNumber evidence="3">3.1.1.-</ecNumber>
    </recommendedName>
</protein>
<organism evidence="6 7">
    <name type="scientific">Exophiala xenobiotica</name>
    <dbReference type="NCBI Taxonomy" id="348802"/>
    <lineage>
        <taxon>Eukaryota</taxon>
        <taxon>Fungi</taxon>
        <taxon>Dikarya</taxon>
        <taxon>Ascomycota</taxon>
        <taxon>Pezizomycotina</taxon>
        <taxon>Eurotiomycetes</taxon>
        <taxon>Chaetothyriomycetidae</taxon>
        <taxon>Chaetothyriales</taxon>
        <taxon>Herpotrichiellaceae</taxon>
        <taxon>Exophiala</taxon>
    </lineage>
</organism>
<accession>A0A0D2F6F8</accession>
<name>A0A0D2F6F8_9EURO</name>
<reference evidence="6 7" key="1">
    <citation type="submission" date="2015-01" db="EMBL/GenBank/DDBJ databases">
        <title>The Genome Sequence of Exophiala xenobiotica CBS118157.</title>
        <authorList>
            <consortium name="The Broad Institute Genomics Platform"/>
            <person name="Cuomo C."/>
            <person name="de Hoog S."/>
            <person name="Gorbushina A."/>
            <person name="Stielow B."/>
            <person name="Teixiera M."/>
            <person name="Abouelleil A."/>
            <person name="Chapman S.B."/>
            <person name="Priest M."/>
            <person name="Young S.K."/>
            <person name="Wortman J."/>
            <person name="Nusbaum C."/>
            <person name="Birren B."/>
        </authorList>
    </citation>
    <scope>NUCLEOTIDE SEQUENCE [LARGE SCALE GENOMIC DNA]</scope>
    <source>
        <strain evidence="6 7">CBS 118157</strain>
    </source>
</reference>
<evidence type="ECO:0000259" key="5">
    <source>
        <dbReference type="Pfam" id="PF00135"/>
    </source>
</evidence>
<dbReference type="OrthoDB" id="408631at2759"/>
<dbReference type="InterPro" id="IPR050309">
    <property type="entry name" value="Type-B_Carboxylest/Lipase"/>
</dbReference>
<sequence length="635" mass="68486">MAIITLVSFFVFVCACVARPGYERNGKPYAAALQARQAGGNFSSALQVDLGYEVYQGVFNSTSGINVWKGIRFAAPPTGSNRWQAPTAPQVNRSSVISASSFAPFCPQGPDASTRINTVNQTGASEDCLFLNVYSPSNATGPLPVLVWIHGGGYGGGNGRQDLSTIINANGNNFVGVAIQYRLAAFGFLASDEVFRNGVVNAGILDQHFALQWVQSYIGLFGGNASQVTISGESAGGGSVMLQDMAYGGSQGTSLFVNTIAASPYLPMQYGYKDWVPSQSFYAFATKAGCPPSLPYGAHPQTIFECLLDKDTDTLINASATISESGNYGTWAFLPVTDGIFIQDLPSQQLLRKRVNGVNALIGNNAAEGPSFVPQNITSEDDLVAWLQLTFPLFTNDDIAKVLLYYPSSNASTDPNAPLYATSGESGPSALNQSSIGTGQQERADNIYAETTFVCPSYWMAEAYSDRGRTSFKYQFSVPPALHGSDVSGCTSLSLPNFPKSSQLIRMPQRLWSGGSQYRPRPSTCFPTDLGQFHNHEQSEHLLQCCEWCVFGNAASANDASNWPPFTIYAPYQINLNETGGTPFSMNITQIGHNITEFGQPGLQNDITLVNAWTWEAGRGYRCDFWRSMAAIVPE</sequence>
<dbReference type="PROSITE" id="PS00941">
    <property type="entry name" value="CARBOXYLESTERASE_B_2"/>
    <property type="match status" value="1"/>
</dbReference>
<dbReference type="EC" id="3.1.1.-" evidence="3"/>
<evidence type="ECO:0000256" key="1">
    <source>
        <dbReference type="ARBA" id="ARBA00005964"/>
    </source>
</evidence>
<dbReference type="GeneID" id="25326163"/>
<dbReference type="InterPro" id="IPR029058">
    <property type="entry name" value="AB_hydrolase_fold"/>
</dbReference>
<dbReference type="PROSITE" id="PS00122">
    <property type="entry name" value="CARBOXYLESTERASE_B_1"/>
    <property type="match status" value="1"/>
</dbReference>
<dbReference type="Pfam" id="PF00135">
    <property type="entry name" value="COesterase"/>
    <property type="match status" value="1"/>
</dbReference>
<dbReference type="AlphaFoldDB" id="A0A0D2F6F8"/>
<evidence type="ECO:0000256" key="2">
    <source>
        <dbReference type="ARBA" id="ARBA00022801"/>
    </source>
</evidence>
<dbReference type="InterPro" id="IPR019826">
    <property type="entry name" value="Carboxylesterase_B_AS"/>
</dbReference>
<feature type="domain" description="Carboxylesterase type B" evidence="5">
    <location>
        <begin position="60"/>
        <end position="480"/>
    </location>
</feature>
<evidence type="ECO:0000256" key="4">
    <source>
        <dbReference type="SAM" id="MobiDB-lite"/>
    </source>
</evidence>
<keyword evidence="7" id="KW-1185">Reference proteome</keyword>
<gene>
    <name evidence="6" type="ORF">PV05_04255</name>
</gene>
<evidence type="ECO:0000256" key="3">
    <source>
        <dbReference type="RuleBase" id="RU361235"/>
    </source>
</evidence>
<dbReference type="STRING" id="348802.A0A0D2F6F8"/>
<dbReference type="HOGENOM" id="CLU_006586_10_5_1"/>
<dbReference type="InterPro" id="IPR019819">
    <property type="entry name" value="Carboxylesterase_B_CS"/>
</dbReference>
<comment type="similarity">
    <text evidence="1 3">Belongs to the type-B carboxylesterase/lipase family.</text>
</comment>
<dbReference type="Proteomes" id="UP000054342">
    <property type="component" value="Unassembled WGS sequence"/>
</dbReference>
<feature type="region of interest" description="Disordered" evidence="4">
    <location>
        <begin position="415"/>
        <end position="436"/>
    </location>
</feature>
<dbReference type="GO" id="GO:0016787">
    <property type="term" value="F:hydrolase activity"/>
    <property type="evidence" value="ECO:0007669"/>
    <property type="project" value="UniProtKB-KW"/>
</dbReference>
<evidence type="ECO:0000313" key="6">
    <source>
        <dbReference type="EMBL" id="KIW55519.1"/>
    </source>
</evidence>
<dbReference type="RefSeq" id="XP_013316103.1">
    <property type="nucleotide sequence ID" value="XM_013460649.1"/>
</dbReference>
<feature type="chain" id="PRO_5005112935" description="Carboxylic ester hydrolase" evidence="3">
    <location>
        <begin position="19"/>
        <end position="635"/>
    </location>
</feature>
<dbReference type="InterPro" id="IPR002018">
    <property type="entry name" value="CarbesteraseB"/>
</dbReference>
<dbReference type="Gene3D" id="3.40.50.1820">
    <property type="entry name" value="alpha/beta hydrolase"/>
    <property type="match status" value="1"/>
</dbReference>
<keyword evidence="2 3" id="KW-0378">Hydrolase</keyword>
<feature type="compositionally biased region" description="Polar residues" evidence="4">
    <location>
        <begin position="423"/>
        <end position="436"/>
    </location>
</feature>
<dbReference type="PANTHER" id="PTHR11559">
    <property type="entry name" value="CARBOXYLESTERASE"/>
    <property type="match status" value="1"/>
</dbReference>
<dbReference type="ESTHER" id="9euro-a0a0d2f6f8">
    <property type="family name" value="Fungal_carboxylesterase_lipase"/>
</dbReference>
<evidence type="ECO:0000313" key="7">
    <source>
        <dbReference type="Proteomes" id="UP000054342"/>
    </source>
</evidence>
<dbReference type="SUPFAM" id="SSF53474">
    <property type="entry name" value="alpha/beta-Hydrolases"/>
    <property type="match status" value="1"/>
</dbReference>
<feature type="signal peptide" evidence="3">
    <location>
        <begin position="1"/>
        <end position="18"/>
    </location>
</feature>